<gene>
    <name evidence="4" type="ORF">SAMN06265367_109120</name>
</gene>
<evidence type="ECO:0000256" key="2">
    <source>
        <dbReference type="ARBA" id="ARBA00023002"/>
    </source>
</evidence>
<organism evidence="4 5">
    <name type="scientific">Algoriphagus winogradskyi</name>
    <dbReference type="NCBI Taxonomy" id="237017"/>
    <lineage>
        <taxon>Bacteria</taxon>
        <taxon>Pseudomonadati</taxon>
        <taxon>Bacteroidota</taxon>
        <taxon>Cytophagia</taxon>
        <taxon>Cytophagales</taxon>
        <taxon>Cyclobacteriaceae</taxon>
        <taxon>Algoriphagus</taxon>
    </lineage>
</organism>
<evidence type="ECO:0000313" key="5">
    <source>
        <dbReference type="Proteomes" id="UP001157915"/>
    </source>
</evidence>
<dbReference type="Gene3D" id="3.20.20.70">
    <property type="entry name" value="Aldolase class I"/>
    <property type="match status" value="1"/>
</dbReference>
<comment type="caution">
    <text evidence="4">The sequence shown here is derived from an EMBL/GenBank/DDBJ whole genome shotgun (WGS) entry which is preliminary data.</text>
</comment>
<accession>A0ABY1PIJ2</accession>
<keyword evidence="5" id="KW-1185">Reference proteome</keyword>
<dbReference type="RefSeq" id="WP_283414566.1">
    <property type="nucleotide sequence ID" value="NZ_FXUA01000009.1"/>
</dbReference>
<evidence type="ECO:0000256" key="1">
    <source>
        <dbReference type="ARBA" id="ARBA00022630"/>
    </source>
</evidence>
<protein>
    <submittedName>
        <fullName evidence="4">2,4-dienoyl-CoA reductase</fullName>
    </submittedName>
</protein>
<dbReference type="EMBL" id="FXUA01000009">
    <property type="protein sequence ID" value="SMP34178.1"/>
    <property type="molecule type" value="Genomic_DNA"/>
</dbReference>
<dbReference type="PANTHER" id="PTHR43656">
    <property type="entry name" value="BINDING OXIDOREDUCTASE, PUTATIVE (AFU_ORTHOLOGUE AFUA_2G08260)-RELATED"/>
    <property type="match status" value="1"/>
</dbReference>
<keyword evidence="2" id="KW-0560">Oxidoreductase</keyword>
<dbReference type="InterPro" id="IPR051799">
    <property type="entry name" value="NADH_flavin_oxidoreductase"/>
</dbReference>
<dbReference type="PANTHER" id="PTHR43656:SF2">
    <property type="entry name" value="BINDING OXIDOREDUCTASE, PUTATIVE (AFU_ORTHOLOGUE AFUA_2G08260)-RELATED"/>
    <property type="match status" value="1"/>
</dbReference>
<dbReference type="Proteomes" id="UP001157915">
    <property type="component" value="Unassembled WGS sequence"/>
</dbReference>
<evidence type="ECO:0000313" key="4">
    <source>
        <dbReference type="EMBL" id="SMP34178.1"/>
    </source>
</evidence>
<sequence>MSTGKYKPQYPRVAQLKTAENLRDHLNKEGINLGFDEELKTGDNSPFAKAHTTRAGNTIGNAFCILPMEGWDGTTDGKPTELTKRRWKNFAISGAKLLWGCEAVAVQPSGRANPNQLMINEQNLGDFDELYQMVESEHKAAFGSTDDLLTGLQLTHSGRFCKPNSKTQMEPKILYSHPVLNKKFGLADDYPLMTDGEISELIDAYVIAAVRAQKTGYKFVDIKHCHGYLGHEFLSAYDREGKYGKSLENRTRFIREITAGIRAEAPGLEIGVRMSIFDWVPFKQGTEGTGIPAAESPYNYAFGGNESGIGENLSESFEFLKELEKLDIELLCTTAGSPYYNPHIQRPALFPPSDGYMPPEDPLHGVARQIDAVAEVKKAFPKFYTVGSAYSYLQEWLPNVAQNVLEAGKADSIGLGRMVLSYPELPADVLQGTPMKRAKICRTFSDCTTAPRNGMISGCFPLDPFYKKMEIHETLKTIKAS</sequence>
<dbReference type="InterPro" id="IPR001155">
    <property type="entry name" value="OxRdtase_FMN_N"/>
</dbReference>
<feature type="domain" description="NADH:flavin oxidoreductase/NADH oxidase N-terminal" evidence="3">
    <location>
        <begin position="65"/>
        <end position="281"/>
    </location>
</feature>
<name>A0ABY1PIJ2_9BACT</name>
<reference evidence="4 5" key="1">
    <citation type="submission" date="2017-05" db="EMBL/GenBank/DDBJ databases">
        <authorList>
            <person name="Varghese N."/>
            <person name="Submissions S."/>
        </authorList>
    </citation>
    <scope>NUCLEOTIDE SEQUENCE [LARGE SCALE GENOMIC DNA]</scope>
    <source>
        <strain evidence="4 5">DSM 15360</strain>
    </source>
</reference>
<proteinExistence type="predicted"/>
<keyword evidence="1" id="KW-0285">Flavoprotein</keyword>
<dbReference type="Pfam" id="PF00724">
    <property type="entry name" value="Oxidored_FMN"/>
    <property type="match status" value="1"/>
</dbReference>
<evidence type="ECO:0000259" key="3">
    <source>
        <dbReference type="Pfam" id="PF00724"/>
    </source>
</evidence>
<dbReference type="SUPFAM" id="SSF51395">
    <property type="entry name" value="FMN-linked oxidoreductases"/>
    <property type="match status" value="1"/>
</dbReference>
<dbReference type="InterPro" id="IPR013785">
    <property type="entry name" value="Aldolase_TIM"/>
</dbReference>